<comment type="caution">
    <text evidence="1">The sequence shown here is derived from an EMBL/GenBank/DDBJ whole genome shotgun (WGS) entry which is preliminary data.</text>
</comment>
<proteinExistence type="predicted"/>
<dbReference type="RefSeq" id="WP_095582712.1">
    <property type="nucleotide sequence ID" value="NZ_JAJQQS010000018.1"/>
</dbReference>
<dbReference type="InterPro" id="IPR008792">
    <property type="entry name" value="PQQD"/>
</dbReference>
<organism evidence="1 2">
    <name type="scientific">Streptomyces albireticuli</name>
    <dbReference type="NCBI Taxonomy" id="1940"/>
    <lineage>
        <taxon>Bacteria</taxon>
        <taxon>Bacillati</taxon>
        <taxon>Actinomycetota</taxon>
        <taxon>Actinomycetes</taxon>
        <taxon>Kitasatosporales</taxon>
        <taxon>Streptomycetaceae</taxon>
        <taxon>Streptomyces</taxon>
    </lineage>
</organism>
<evidence type="ECO:0008006" key="3">
    <source>
        <dbReference type="Google" id="ProtNLM"/>
    </source>
</evidence>
<dbReference type="EMBL" id="NSJV01000418">
    <property type="protein sequence ID" value="PAU46790.1"/>
    <property type="molecule type" value="Genomic_DNA"/>
</dbReference>
<gene>
    <name evidence="1" type="ORF">CK936_22270</name>
</gene>
<dbReference type="AlphaFoldDB" id="A0A2A2D635"/>
<reference evidence="1 2" key="1">
    <citation type="submission" date="2017-08" db="EMBL/GenBank/DDBJ databases">
        <title>Genome sequence of Streptomyces albireticuli NRRL B-1670.</title>
        <authorList>
            <person name="Graham D.E."/>
            <person name="Mahan K.M."/>
            <person name="Klingeman D.M."/>
            <person name="Hettich R.L."/>
            <person name="Parry R.J."/>
            <person name="Spain J.C."/>
        </authorList>
    </citation>
    <scope>NUCLEOTIDE SEQUENCE [LARGE SCALE GENOMIC DNA]</scope>
    <source>
        <strain evidence="1 2">NRRL B-1670</strain>
    </source>
</reference>
<evidence type="ECO:0000313" key="2">
    <source>
        <dbReference type="Proteomes" id="UP000218944"/>
    </source>
</evidence>
<keyword evidence="2" id="KW-1185">Reference proteome</keyword>
<accession>A0A2A2D635</accession>
<dbReference type="Pfam" id="PF05402">
    <property type="entry name" value="PqqD"/>
    <property type="match status" value="1"/>
</dbReference>
<dbReference type="Proteomes" id="UP000218944">
    <property type="component" value="Unassembled WGS sequence"/>
</dbReference>
<sequence>MWQLREGSHPVLTDEGGAILNERTGRWVYLTPTAAAAVLLLTASGSEDRAAEQYGTRYGLSPERALADVRAVAAALTTRGIAGEPVSRTRWWGWWR</sequence>
<protein>
    <recommendedName>
        <fullName evidence="3">PqqD family protein</fullName>
    </recommendedName>
</protein>
<evidence type="ECO:0000313" key="1">
    <source>
        <dbReference type="EMBL" id="PAU46790.1"/>
    </source>
</evidence>
<name>A0A2A2D635_9ACTN</name>